<dbReference type="Proteomes" id="UP001371305">
    <property type="component" value="Unassembled WGS sequence"/>
</dbReference>
<sequence length="96" mass="10432">MNPIRVQADFNGLFGDVLCLTHTETCKDGAGAEVRLEAGMVVTAFDEDADDNGNRDDLVATGTVVPSPDWLTCRGSRWALNINQDGVRHESEIRNA</sequence>
<keyword evidence="2" id="KW-1185">Reference proteome</keyword>
<name>A0ABU9B159_9BACT</name>
<evidence type="ECO:0000313" key="1">
    <source>
        <dbReference type="EMBL" id="MEK7953754.1"/>
    </source>
</evidence>
<dbReference type="EMBL" id="JBBUKT010000013">
    <property type="protein sequence ID" value="MEK7953754.1"/>
    <property type="molecule type" value="Genomic_DNA"/>
</dbReference>
<comment type="caution">
    <text evidence="1">The sequence shown here is derived from an EMBL/GenBank/DDBJ whole genome shotgun (WGS) entry which is preliminary data.</text>
</comment>
<evidence type="ECO:0000313" key="2">
    <source>
        <dbReference type="Proteomes" id="UP001371305"/>
    </source>
</evidence>
<protein>
    <submittedName>
        <fullName evidence="1">Uncharacterized protein</fullName>
    </submittedName>
</protein>
<organism evidence="1 2">
    <name type="scientific">Luteolibacter soli</name>
    <dbReference type="NCBI Taxonomy" id="3135280"/>
    <lineage>
        <taxon>Bacteria</taxon>
        <taxon>Pseudomonadati</taxon>
        <taxon>Verrucomicrobiota</taxon>
        <taxon>Verrucomicrobiia</taxon>
        <taxon>Verrucomicrobiales</taxon>
        <taxon>Verrucomicrobiaceae</taxon>
        <taxon>Luteolibacter</taxon>
    </lineage>
</organism>
<gene>
    <name evidence="1" type="ORF">WKV53_24780</name>
</gene>
<proteinExistence type="predicted"/>
<dbReference type="RefSeq" id="WP_341407521.1">
    <property type="nucleotide sequence ID" value="NZ_JBBUKT010000013.1"/>
</dbReference>
<reference evidence="1 2" key="1">
    <citation type="submission" date="2024-04" db="EMBL/GenBank/DDBJ databases">
        <title>Luteolibacter sp. isolated from soil.</title>
        <authorList>
            <person name="An J."/>
        </authorList>
    </citation>
    <scope>NUCLEOTIDE SEQUENCE [LARGE SCALE GENOMIC DNA]</scope>
    <source>
        <strain evidence="1 2">Y139</strain>
    </source>
</reference>
<accession>A0ABU9B159</accession>